<feature type="region of interest" description="Disordered" evidence="1">
    <location>
        <begin position="105"/>
        <end position="126"/>
    </location>
</feature>
<feature type="compositionally biased region" description="Polar residues" evidence="1">
    <location>
        <begin position="46"/>
        <end position="58"/>
    </location>
</feature>
<reference evidence="2 3" key="1">
    <citation type="submission" date="2023-09" db="EMBL/GenBank/DDBJ databases">
        <title>Multi-omics analysis of a traditional fermented food reveals byproduct-associated fungal strains for waste-to-food upcycling.</title>
        <authorList>
            <consortium name="Lawrence Berkeley National Laboratory"/>
            <person name="Rekdal V.M."/>
            <person name="Villalobos-Escobedo J.M."/>
            <person name="Rodriguez-Valeron N."/>
            <person name="Garcia M.O."/>
            <person name="Vasquez D.P."/>
            <person name="Damayanti I."/>
            <person name="Sorensen P.M."/>
            <person name="Baidoo E.E."/>
            <person name="De Carvalho A.C."/>
            <person name="Riley R."/>
            <person name="Lipzen A."/>
            <person name="He G."/>
            <person name="Yan M."/>
            <person name="Haridas S."/>
            <person name="Daum C."/>
            <person name="Yoshinaga Y."/>
            <person name="Ng V."/>
            <person name="Grigoriev I.V."/>
            <person name="Munk R."/>
            <person name="Nuraida L."/>
            <person name="Wijaya C.H."/>
            <person name="Morales P.-C."/>
            <person name="Keasling J.D."/>
        </authorList>
    </citation>
    <scope>NUCLEOTIDE SEQUENCE [LARGE SCALE GENOMIC DNA]</scope>
    <source>
        <strain evidence="2 3">FGSC 2613</strain>
    </source>
</reference>
<gene>
    <name evidence="2" type="ORF">QR685DRAFT_452988</name>
</gene>
<feature type="region of interest" description="Disordered" evidence="1">
    <location>
        <begin position="1"/>
        <end position="60"/>
    </location>
</feature>
<proteinExistence type="predicted"/>
<dbReference type="EMBL" id="JAVLET010000016">
    <property type="protein sequence ID" value="KAL0465511.1"/>
    <property type="molecule type" value="Genomic_DNA"/>
</dbReference>
<dbReference type="Proteomes" id="UP001451303">
    <property type="component" value="Unassembled WGS sequence"/>
</dbReference>
<feature type="compositionally biased region" description="Basic residues" evidence="1">
    <location>
        <begin position="1"/>
        <end position="12"/>
    </location>
</feature>
<sequence length="336" mass="37364">MRTNKILRRRKRNEQDDRRTTEISSREDTLSAEDSLPAEKHISESAGDTSEPHTTLSPRNRDVFVEAQTGHVVFKGNGDEPGNFYRWAVWLYVCSGCKYEFQDDHRCRPSRPESGRTTSGSSESATGAGEYLYASHKPYGLPQLPLCKSLSDRITEEEEGEGDNTRYGGLENERRCRNCYGNGRNLSSKVTGGEEPNGLNPVSDPNAPLEAAAAYTFGYHLCCRLRGRGLHNHRGWLAPVLILVFAADSFTQDTHYLIELYGKILGIVCRPGAFSGVVQVPEVGVVNRVDDAARNTKSVPVISVLMTTKHDVYPSVVNQKNPGWGYWQHALDVKTS</sequence>
<protein>
    <submittedName>
        <fullName evidence="2">Uncharacterized protein</fullName>
    </submittedName>
</protein>
<name>A0ABR3CYJ2_NEUIN</name>
<evidence type="ECO:0000313" key="3">
    <source>
        <dbReference type="Proteomes" id="UP001451303"/>
    </source>
</evidence>
<comment type="caution">
    <text evidence="2">The sequence shown here is derived from an EMBL/GenBank/DDBJ whole genome shotgun (WGS) entry which is preliminary data.</text>
</comment>
<feature type="compositionally biased region" description="Low complexity" evidence="1">
    <location>
        <begin position="115"/>
        <end position="126"/>
    </location>
</feature>
<evidence type="ECO:0000256" key="1">
    <source>
        <dbReference type="SAM" id="MobiDB-lite"/>
    </source>
</evidence>
<feature type="compositionally biased region" description="Basic and acidic residues" evidence="1">
    <location>
        <begin position="105"/>
        <end position="114"/>
    </location>
</feature>
<keyword evidence="3" id="KW-1185">Reference proteome</keyword>
<accession>A0ABR3CYJ2</accession>
<organism evidence="2 3">
    <name type="scientific">Neurospora intermedia</name>
    <dbReference type="NCBI Taxonomy" id="5142"/>
    <lineage>
        <taxon>Eukaryota</taxon>
        <taxon>Fungi</taxon>
        <taxon>Dikarya</taxon>
        <taxon>Ascomycota</taxon>
        <taxon>Pezizomycotina</taxon>
        <taxon>Sordariomycetes</taxon>
        <taxon>Sordariomycetidae</taxon>
        <taxon>Sordariales</taxon>
        <taxon>Sordariaceae</taxon>
        <taxon>Neurospora</taxon>
    </lineage>
</organism>
<feature type="compositionally biased region" description="Basic and acidic residues" evidence="1">
    <location>
        <begin position="13"/>
        <end position="29"/>
    </location>
</feature>
<evidence type="ECO:0000313" key="2">
    <source>
        <dbReference type="EMBL" id="KAL0465511.1"/>
    </source>
</evidence>